<feature type="region of interest" description="Disordered" evidence="1">
    <location>
        <begin position="228"/>
        <end position="262"/>
    </location>
</feature>
<dbReference type="AlphaFoldDB" id="A0A409YFW9"/>
<evidence type="ECO:0000313" key="3">
    <source>
        <dbReference type="EMBL" id="PPR01902.1"/>
    </source>
</evidence>
<feature type="chain" id="PRO_5019150879" evidence="2">
    <location>
        <begin position="21"/>
        <end position="343"/>
    </location>
</feature>
<feature type="compositionally biased region" description="Basic residues" evidence="1">
    <location>
        <begin position="300"/>
        <end position="310"/>
    </location>
</feature>
<comment type="caution">
    <text evidence="3">The sequence shown here is derived from an EMBL/GenBank/DDBJ whole genome shotgun (WGS) entry which is preliminary data.</text>
</comment>
<evidence type="ECO:0000313" key="4">
    <source>
        <dbReference type="Proteomes" id="UP000284706"/>
    </source>
</evidence>
<feature type="region of interest" description="Disordered" evidence="1">
    <location>
        <begin position="300"/>
        <end position="343"/>
    </location>
</feature>
<sequence length="343" mass="37912">MVKLATSVVAATLLSVPVLAVASEKRSVAESDLYGRDFAEEENDLLTREDLEDLFGRDFVEELEAREPFGLGFVSKGLGLIRHGISHVRHGGSGGHHHHHFGGVGGGDNSQQQQQSRREFIDDLEEREPLGFGMFSSVNHGIHALKHGFSHLRHGGGHHFHHMSSMGGGSSGGDPSQQQPQRRELTDEDDLFTREFVDDLEEREPLGFGMFSHGLHALKHGFSHLRHGGGHHFHHMSSMGGGSSGGDPSQQQPQRRELTDEDDLFTREFVDDLEEREPLGFGMFSHGLHALKHGFSHLRHGGGHHFHHHMSSMGGGSSGGDPSQQQQQSRRDLGDYGYYDELD</sequence>
<proteinExistence type="predicted"/>
<feature type="region of interest" description="Disordered" evidence="1">
    <location>
        <begin position="90"/>
        <end position="117"/>
    </location>
</feature>
<keyword evidence="2" id="KW-0732">Signal</keyword>
<protein>
    <submittedName>
        <fullName evidence="3">Uncharacterized protein</fullName>
    </submittedName>
</protein>
<dbReference type="STRING" id="231916.A0A409YFW9"/>
<name>A0A409YFW9_9AGAR</name>
<feature type="region of interest" description="Disordered" evidence="1">
    <location>
        <begin position="155"/>
        <end position="187"/>
    </location>
</feature>
<reference evidence="3 4" key="1">
    <citation type="journal article" date="2018" name="Evol. Lett.">
        <title>Horizontal gene cluster transfer increased hallucinogenic mushroom diversity.</title>
        <authorList>
            <person name="Reynolds H.T."/>
            <person name="Vijayakumar V."/>
            <person name="Gluck-Thaler E."/>
            <person name="Korotkin H.B."/>
            <person name="Matheny P.B."/>
            <person name="Slot J.C."/>
        </authorList>
    </citation>
    <scope>NUCLEOTIDE SEQUENCE [LARGE SCALE GENOMIC DNA]</scope>
    <source>
        <strain evidence="3 4">SRW20</strain>
    </source>
</reference>
<organism evidence="3 4">
    <name type="scientific">Gymnopilus dilepis</name>
    <dbReference type="NCBI Taxonomy" id="231916"/>
    <lineage>
        <taxon>Eukaryota</taxon>
        <taxon>Fungi</taxon>
        <taxon>Dikarya</taxon>
        <taxon>Basidiomycota</taxon>
        <taxon>Agaricomycotina</taxon>
        <taxon>Agaricomycetes</taxon>
        <taxon>Agaricomycetidae</taxon>
        <taxon>Agaricales</taxon>
        <taxon>Agaricineae</taxon>
        <taxon>Hymenogastraceae</taxon>
        <taxon>Gymnopilus</taxon>
    </lineage>
</organism>
<dbReference type="EMBL" id="NHYE01000889">
    <property type="protein sequence ID" value="PPR01902.1"/>
    <property type="molecule type" value="Genomic_DNA"/>
</dbReference>
<evidence type="ECO:0000256" key="1">
    <source>
        <dbReference type="SAM" id="MobiDB-lite"/>
    </source>
</evidence>
<feature type="compositionally biased region" description="Basic residues" evidence="1">
    <location>
        <begin position="90"/>
        <end position="101"/>
    </location>
</feature>
<dbReference type="OrthoDB" id="3064941at2759"/>
<dbReference type="Proteomes" id="UP000284706">
    <property type="component" value="Unassembled WGS sequence"/>
</dbReference>
<gene>
    <name evidence="3" type="ORF">CVT26_011837</name>
</gene>
<keyword evidence="4" id="KW-1185">Reference proteome</keyword>
<feature type="signal peptide" evidence="2">
    <location>
        <begin position="1"/>
        <end position="20"/>
    </location>
</feature>
<dbReference type="InParanoid" id="A0A409YFW9"/>
<accession>A0A409YFW9</accession>
<evidence type="ECO:0000256" key="2">
    <source>
        <dbReference type="SAM" id="SignalP"/>
    </source>
</evidence>